<dbReference type="PANTHER" id="PTHR24305">
    <property type="entry name" value="CYTOCHROME P450"/>
    <property type="match status" value="1"/>
</dbReference>
<evidence type="ECO:0000256" key="8">
    <source>
        <dbReference type="PIRSR" id="PIRSR602403-1"/>
    </source>
</evidence>
<dbReference type="InterPro" id="IPR002403">
    <property type="entry name" value="Cyt_P450_E_grp-IV"/>
</dbReference>
<keyword evidence="11" id="KW-1185">Reference proteome</keyword>
<keyword evidence="9" id="KW-1133">Transmembrane helix</keyword>
<dbReference type="InterPro" id="IPR050121">
    <property type="entry name" value="Cytochrome_P450_monoxygenase"/>
</dbReference>
<organism evidence="11">
    <name type="scientific">Grosmannia clavigera (strain kw1407 / UAMH 11150)</name>
    <name type="common">Blue stain fungus</name>
    <name type="synonym">Graphiocladiella clavigera</name>
    <dbReference type="NCBI Taxonomy" id="655863"/>
    <lineage>
        <taxon>Eukaryota</taxon>
        <taxon>Fungi</taxon>
        <taxon>Dikarya</taxon>
        <taxon>Ascomycota</taxon>
        <taxon>Pezizomycotina</taxon>
        <taxon>Sordariomycetes</taxon>
        <taxon>Sordariomycetidae</taxon>
        <taxon>Ophiostomatales</taxon>
        <taxon>Ophiostomataceae</taxon>
        <taxon>Leptographium</taxon>
    </lineage>
</organism>
<dbReference type="STRING" id="655863.F0XS39"/>
<evidence type="ECO:0000313" key="10">
    <source>
        <dbReference type="EMBL" id="EFW99477.1"/>
    </source>
</evidence>
<comment type="similarity">
    <text evidence="2">Belongs to the cytochrome P450 family.</text>
</comment>
<keyword evidence="3 8" id="KW-0349">Heme</keyword>
<dbReference type="GO" id="GO:0004497">
    <property type="term" value="F:monooxygenase activity"/>
    <property type="evidence" value="ECO:0007669"/>
    <property type="project" value="UniProtKB-KW"/>
</dbReference>
<evidence type="ECO:0000256" key="1">
    <source>
        <dbReference type="ARBA" id="ARBA00001971"/>
    </source>
</evidence>
<dbReference type="EMBL" id="GL629990">
    <property type="protein sequence ID" value="EFW99477.1"/>
    <property type="molecule type" value="Genomic_DNA"/>
</dbReference>
<dbReference type="PRINTS" id="PR00465">
    <property type="entry name" value="EP450IV"/>
</dbReference>
<feature type="binding site" description="axial binding residue" evidence="8">
    <location>
        <position position="510"/>
    </location>
    <ligand>
        <name>heme</name>
        <dbReference type="ChEBI" id="CHEBI:30413"/>
    </ligand>
    <ligandPart>
        <name>Fe</name>
        <dbReference type="ChEBI" id="CHEBI:18248"/>
    </ligandPart>
</feature>
<proteinExistence type="inferred from homology"/>
<dbReference type="eggNOG" id="KOG0158">
    <property type="taxonomic scope" value="Eukaryota"/>
</dbReference>
<protein>
    <submittedName>
        <fullName evidence="10">3-hydroxyacyl-CoA dehydrogenase</fullName>
    </submittedName>
</protein>
<keyword evidence="5" id="KW-0560">Oxidoreductase</keyword>
<keyword evidence="9" id="KW-0472">Membrane</keyword>
<dbReference type="SUPFAM" id="SSF48264">
    <property type="entry name" value="Cytochrome P450"/>
    <property type="match status" value="1"/>
</dbReference>
<evidence type="ECO:0000256" key="6">
    <source>
        <dbReference type="ARBA" id="ARBA00023004"/>
    </source>
</evidence>
<evidence type="ECO:0000256" key="3">
    <source>
        <dbReference type="ARBA" id="ARBA00022617"/>
    </source>
</evidence>
<evidence type="ECO:0000256" key="2">
    <source>
        <dbReference type="ARBA" id="ARBA00010617"/>
    </source>
</evidence>
<feature type="transmembrane region" description="Helical" evidence="9">
    <location>
        <begin position="17"/>
        <end position="36"/>
    </location>
</feature>
<dbReference type="Pfam" id="PF00067">
    <property type="entry name" value="p450"/>
    <property type="match status" value="1"/>
</dbReference>
<dbReference type="InParanoid" id="F0XS39"/>
<evidence type="ECO:0000256" key="9">
    <source>
        <dbReference type="SAM" id="Phobius"/>
    </source>
</evidence>
<dbReference type="GO" id="GO:0020037">
    <property type="term" value="F:heme binding"/>
    <property type="evidence" value="ECO:0007669"/>
    <property type="project" value="InterPro"/>
</dbReference>
<dbReference type="PANTHER" id="PTHR24305:SF187">
    <property type="entry name" value="P450, PUTATIVE (EUROFUNG)-RELATED"/>
    <property type="match status" value="1"/>
</dbReference>
<dbReference type="Proteomes" id="UP000007796">
    <property type="component" value="Unassembled WGS sequence"/>
</dbReference>
<keyword evidence="4 8" id="KW-0479">Metal-binding</keyword>
<dbReference type="OrthoDB" id="6692864at2759"/>
<dbReference type="AlphaFoldDB" id="F0XS39"/>
<reference evidence="10 11" key="1">
    <citation type="journal article" date="2011" name="Proc. Natl. Acad. Sci. U.S.A.">
        <title>Genome and transcriptome analyses of the mountain pine beetle-fungal symbiont Grosmannia clavigera, a lodgepole pine pathogen.</title>
        <authorList>
            <person name="DiGuistini S."/>
            <person name="Wang Y."/>
            <person name="Liao N.Y."/>
            <person name="Taylor G."/>
            <person name="Tanguay P."/>
            <person name="Feau N."/>
            <person name="Henrissat B."/>
            <person name="Chan S.K."/>
            <person name="Hesse-Orce U."/>
            <person name="Alamouti S.M."/>
            <person name="Tsui C.K.M."/>
            <person name="Docking R.T."/>
            <person name="Levasseur A."/>
            <person name="Haridas S."/>
            <person name="Robertson G."/>
            <person name="Birol I."/>
            <person name="Holt R.A."/>
            <person name="Marra M.A."/>
            <person name="Hamelin R.C."/>
            <person name="Hirst M."/>
            <person name="Jones S.J.M."/>
            <person name="Bohlmann J."/>
            <person name="Breuil C."/>
        </authorList>
    </citation>
    <scope>NUCLEOTIDE SEQUENCE [LARGE SCALE GENOMIC DNA]</scope>
    <source>
        <strain evidence="11">kw1407 / UAMH 11150</strain>
    </source>
</reference>
<evidence type="ECO:0000313" key="11">
    <source>
        <dbReference type="Proteomes" id="UP000007796"/>
    </source>
</evidence>
<keyword evidence="7" id="KW-0503">Monooxygenase</keyword>
<dbReference type="InterPro" id="IPR001128">
    <property type="entry name" value="Cyt_P450"/>
</dbReference>
<feature type="transmembrane region" description="Helical" evidence="9">
    <location>
        <begin position="73"/>
        <end position="94"/>
    </location>
</feature>
<feature type="transmembrane region" description="Helical" evidence="9">
    <location>
        <begin position="48"/>
        <end position="67"/>
    </location>
</feature>
<dbReference type="GO" id="GO:0005506">
    <property type="term" value="F:iron ion binding"/>
    <property type="evidence" value="ECO:0007669"/>
    <property type="project" value="InterPro"/>
</dbReference>
<dbReference type="GO" id="GO:0016705">
    <property type="term" value="F:oxidoreductase activity, acting on paired donors, with incorporation or reduction of molecular oxygen"/>
    <property type="evidence" value="ECO:0007669"/>
    <property type="project" value="InterPro"/>
</dbReference>
<evidence type="ECO:0000256" key="7">
    <source>
        <dbReference type="ARBA" id="ARBA00023033"/>
    </source>
</evidence>
<accession>F0XS39</accession>
<name>F0XS39_GROCL</name>
<keyword evidence="9" id="KW-0812">Transmembrane</keyword>
<dbReference type="InterPro" id="IPR036396">
    <property type="entry name" value="Cyt_P450_sf"/>
</dbReference>
<dbReference type="PRINTS" id="PR00385">
    <property type="entry name" value="P450"/>
</dbReference>
<comment type="cofactor">
    <cofactor evidence="1 8">
        <name>heme</name>
        <dbReference type="ChEBI" id="CHEBI:30413"/>
    </cofactor>
</comment>
<evidence type="ECO:0000256" key="4">
    <source>
        <dbReference type="ARBA" id="ARBA00022723"/>
    </source>
</evidence>
<dbReference type="HOGENOM" id="CLU_001570_14_10_1"/>
<gene>
    <name evidence="10" type="ORF">CMQ_7845</name>
</gene>
<sequence length="567" mass="64284">MDTLSSATPRNSVFDGLLAQCLLSLLFGTLSHILYYRHGFRNKQSLGILVYHLVLEVALATKLWLSHGFGRGSTMACAISTAYATGLFTSILIYRLLLHPLRSFPGPFAAKVSRLYWLYLQRNGHIHTEMRSIADQYGDIVRIAPNELLLTSLDAITQVYGLSTSCTKKNTGLYDSFEFRGEHNLDSIPQREQHRKRRAVWDHAMSPKMLKVYEVGMREVLEDWLAVLERQSTAKEAVNTRPYSALIPLDSMGKVGFSEEYYSVKAGKGNEVLELLHTVFKSILDMGEITWPYSIVKGLGLSRDLTRFEKLAIEIADKRDEASQSNSQTFDVGKADVLSGLLQDFHSKEPKAYFNRNIVYTDTQVILAGAVDTIASTLSFVWFHLAKDHRVQSKLRDELATWHNTSEQAEFASADLVKCAYLEAVINESMRVDSPTGINGGRSTPPEGISVDGVHIPGNVVVRVGTYLYHRDERYFRQAGDFIPERWTTRPELVLEKRAFIPFLVGHWHCVGKRFALQLIRLVLAYTTWHYEFGFAPGEDGTRIYRESRNNVVIESGKLELVFKRRD</sequence>
<evidence type="ECO:0000256" key="5">
    <source>
        <dbReference type="ARBA" id="ARBA00023002"/>
    </source>
</evidence>
<keyword evidence="6 8" id="KW-0408">Iron</keyword>
<dbReference type="RefSeq" id="XP_014168960.1">
    <property type="nucleotide sequence ID" value="XM_014313485.1"/>
</dbReference>
<dbReference type="Gene3D" id="1.10.630.10">
    <property type="entry name" value="Cytochrome P450"/>
    <property type="match status" value="1"/>
</dbReference>
<dbReference type="GeneID" id="25981434"/>